<gene>
    <name evidence="3" type="ORF">UFOVP1140_11</name>
    <name evidence="4" type="ORF">UFOVP1258_20</name>
    <name evidence="5" type="ORF">UFOVP1500_13</name>
    <name evidence="6" type="ORF">UFOVP1588_8</name>
    <name evidence="1" type="ORF">UFOVP544_13</name>
    <name evidence="2" type="ORF">UFOVP976_7</name>
</gene>
<evidence type="ECO:0000313" key="5">
    <source>
        <dbReference type="EMBL" id="CAB4217168.1"/>
    </source>
</evidence>
<organism evidence="1">
    <name type="scientific">uncultured Caudovirales phage</name>
    <dbReference type="NCBI Taxonomy" id="2100421"/>
    <lineage>
        <taxon>Viruses</taxon>
        <taxon>Duplodnaviria</taxon>
        <taxon>Heunggongvirae</taxon>
        <taxon>Uroviricota</taxon>
        <taxon>Caudoviricetes</taxon>
        <taxon>Peduoviridae</taxon>
        <taxon>Maltschvirus</taxon>
        <taxon>Maltschvirus maltsch</taxon>
    </lineage>
</organism>
<dbReference type="EMBL" id="LR796532">
    <property type="protein sequence ID" value="CAB4149897.1"/>
    <property type="molecule type" value="Genomic_DNA"/>
</dbReference>
<dbReference type="EMBL" id="LR797084">
    <property type="protein sequence ID" value="CAB4185928.1"/>
    <property type="molecule type" value="Genomic_DNA"/>
</dbReference>
<dbReference type="EMBL" id="LR796914">
    <property type="protein sequence ID" value="CAB4173671.1"/>
    <property type="molecule type" value="Genomic_DNA"/>
</dbReference>
<sequence>MKQRFLCVSDLQVPYHSEAAVKSLMALVKREKFDRVLVVGDELDFQSQSKYAKGTHLEYEGQLDADRKTCQNILWELGGAWGIPMDITRSNHTDRLYHTLLRGAPSLIGLPELDYAKFMEFDTMGIRFHKKPFEFLKNPDWVLVHGDEGSLNQNPGGTAIGLAKKFGKSVLCGHTHRLGLQAYSEGIRGDYRTIWGFETGNLMDKRKASYLKAGAANWQMGFGIIEVNQKNVTAIPVPVNKDGSFTIYGKRYGS</sequence>
<evidence type="ECO:0000313" key="1">
    <source>
        <dbReference type="EMBL" id="CAB4149897.1"/>
    </source>
</evidence>
<reference evidence="1" key="1">
    <citation type="submission" date="2020-04" db="EMBL/GenBank/DDBJ databases">
        <authorList>
            <person name="Chiriac C."/>
            <person name="Salcher M."/>
            <person name="Ghai R."/>
            <person name="Kavagutti S V."/>
        </authorList>
    </citation>
    <scope>NUCLEOTIDE SEQUENCE</scope>
</reference>
<evidence type="ECO:0008006" key="7">
    <source>
        <dbReference type="Google" id="ProtNLM"/>
    </source>
</evidence>
<dbReference type="EMBL" id="LR798424">
    <property type="protein sequence ID" value="CAB5230924.1"/>
    <property type="molecule type" value="Genomic_DNA"/>
</dbReference>
<dbReference type="SUPFAM" id="SSF56300">
    <property type="entry name" value="Metallo-dependent phosphatases"/>
    <property type="match status" value="1"/>
</dbReference>
<evidence type="ECO:0000313" key="4">
    <source>
        <dbReference type="EMBL" id="CAB4194122.1"/>
    </source>
</evidence>
<dbReference type="EMBL" id="LR797205">
    <property type="protein sequence ID" value="CAB4194122.1"/>
    <property type="molecule type" value="Genomic_DNA"/>
</dbReference>
<proteinExistence type="predicted"/>
<protein>
    <recommendedName>
        <fullName evidence="7">MPP_superfamily domain containing protein</fullName>
    </recommendedName>
</protein>
<evidence type="ECO:0000313" key="6">
    <source>
        <dbReference type="EMBL" id="CAB5230924.1"/>
    </source>
</evidence>
<dbReference type="EMBL" id="LR797449">
    <property type="protein sequence ID" value="CAB4217168.1"/>
    <property type="molecule type" value="Genomic_DNA"/>
</dbReference>
<evidence type="ECO:0000313" key="2">
    <source>
        <dbReference type="EMBL" id="CAB4173671.1"/>
    </source>
</evidence>
<accession>A0A6J5MVK8</accession>
<dbReference type="InterPro" id="IPR029052">
    <property type="entry name" value="Metallo-depent_PP-like"/>
</dbReference>
<name>A0A6J5MVK8_9CAUD</name>
<dbReference type="Gene3D" id="3.60.21.10">
    <property type="match status" value="1"/>
</dbReference>
<evidence type="ECO:0000313" key="3">
    <source>
        <dbReference type="EMBL" id="CAB4185928.1"/>
    </source>
</evidence>